<evidence type="ECO:0000256" key="1">
    <source>
        <dbReference type="ARBA" id="ARBA00007532"/>
    </source>
</evidence>
<feature type="binding site" evidence="11">
    <location>
        <position position="51"/>
    </location>
    <ligand>
        <name>FAD</name>
        <dbReference type="ChEBI" id="CHEBI:57692"/>
    </ligand>
</feature>
<accession>A0A7V3V094</accession>
<dbReference type="PANTHER" id="PTHR22912">
    <property type="entry name" value="DISULFIDE OXIDOREDUCTASE"/>
    <property type="match status" value="1"/>
</dbReference>
<evidence type="ECO:0000259" key="14">
    <source>
        <dbReference type="Pfam" id="PF02852"/>
    </source>
</evidence>
<comment type="miscellaneous">
    <text evidence="13">The active site is a redox-active disulfide bond.</text>
</comment>
<dbReference type="EMBL" id="DTMZ01000119">
    <property type="protein sequence ID" value="HGD13457.1"/>
    <property type="molecule type" value="Genomic_DNA"/>
</dbReference>
<evidence type="ECO:0000256" key="12">
    <source>
        <dbReference type="PIRSR" id="PIRSR000350-4"/>
    </source>
</evidence>
<evidence type="ECO:0000256" key="2">
    <source>
        <dbReference type="ARBA" id="ARBA00012608"/>
    </source>
</evidence>
<evidence type="ECO:0000256" key="4">
    <source>
        <dbReference type="ARBA" id="ARBA00022827"/>
    </source>
</evidence>
<dbReference type="Gene3D" id="3.50.50.60">
    <property type="entry name" value="FAD/NAD(P)-binding domain"/>
    <property type="match status" value="2"/>
</dbReference>
<feature type="disulfide bond" description="Redox-active" evidence="12">
    <location>
        <begin position="42"/>
        <end position="47"/>
    </location>
</feature>
<dbReference type="SUPFAM" id="SSF55424">
    <property type="entry name" value="FAD/NAD-linked reductases, dimerisation (C-terminal) domain"/>
    <property type="match status" value="1"/>
</dbReference>
<evidence type="ECO:0000259" key="15">
    <source>
        <dbReference type="Pfam" id="PF07992"/>
    </source>
</evidence>
<dbReference type="PANTHER" id="PTHR22912:SF151">
    <property type="entry name" value="DIHYDROLIPOYL DEHYDROGENASE, MITOCHONDRIAL"/>
    <property type="match status" value="1"/>
</dbReference>
<dbReference type="InterPro" id="IPR016156">
    <property type="entry name" value="FAD/NAD-linked_Rdtase_dimer_sf"/>
</dbReference>
<comment type="catalytic activity">
    <reaction evidence="9 13">
        <text>N(6)-[(R)-dihydrolipoyl]-L-lysyl-[protein] + NAD(+) = N(6)-[(R)-lipoyl]-L-lysyl-[protein] + NADH + H(+)</text>
        <dbReference type="Rhea" id="RHEA:15045"/>
        <dbReference type="Rhea" id="RHEA-COMP:10474"/>
        <dbReference type="Rhea" id="RHEA-COMP:10475"/>
        <dbReference type="ChEBI" id="CHEBI:15378"/>
        <dbReference type="ChEBI" id="CHEBI:57540"/>
        <dbReference type="ChEBI" id="CHEBI:57945"/>
        <dbReference type="ChEBI" id="CHEBI:83099"/>
        <dbReference type="ChEBI" id="CHEBI:83100"/>
        <dbReference type="EC" id="1.8.1.4"/>
    </reaction>
</comment>
<organism evidence="16">
    <name type="scientific">candidate division WOR-3 bacterium</name>
    <dbReference type="NCBI Taxonomy" id="2052148"/>
    <lineage>
        <taxon>Bacteria</taxon>
        <taxon>Bacteria division WOR-3</taxon>
    </lineage>
</organism>
<dbReference type="InterPro" id="IPR050151">
    <property type="entry name" value="Class-I_Pyr_Nuc-Dis_Oxidored"/>
</dbReference>
<dbReference type="AlphaFoldDB" id="A0A7V3V094"/>
<comment type="cofactor">
    <cofactor evidence="11 13">
        <name>FAD</name>
        <dbReference type="ChEBI" id="CHEBI:57692"/>
    </cofactor>
    <text evidence="11 13">Binds 1 FAD per subunit.</text>
</comment>
<sequence>MEKIADTLIIGAGPAGYVAAIRLAQLGQKVIVAEMSRVGGVCLNRGCIPVKALLYAAAIIRNAAEARVMGIGFAPPQIDLVSLGSWKNRIVERLARGIEFLFKGNGVELMRGRAHFQGPKTIIITGQETVQVNARNIIIATGSEPAILTGLPVDHKKTIDSNSALNLVELPKSLAIIGAGAVGLEFATIFNRLGVKVTVLEICDQILPGVDRELAGLLQRLLEREGIEFRLGVKGVNCPIDEKAERARVCWQTAAGLTELDCDRVLIAVGRKPLTEGLGLELVGVQLDTRGFVITNDNFQTDVPGIYAIGDVRGGPLLAHKAMHEGLLLAEIIAGTCKPVRKNPAIPMVVYTDPELATVGLNAEQAEKQGIKVKVSRVPANAVGRALTLNRAEGLCKLVAEEKTGRILGAGILAPQADALISEAAVAVELGLTAEQIGQVVHPHPTMSELLFEANEAILNRAIHILNR</sequence>
<dbReference type="InterPro" id="IPR023753">
    <property type="entry name" value="FAD/NAD-binding_dom"/>
</dbReference>
<dbReference type="PRINTS" id="PR00368">
    <property type="entry name" value="FADPNR"/>
</dbReference>
<dbReference type="Pfam" id="PF02852">
    <property type="entry name" value="Pyr_redox_dim"/>
    <property type="match status" value="1"/>
</dbReference>
<feature type="binding site" evidence="11">
    <location>
        <position position="270"/>
    </location>
    <ligand>
        <name>NAD(+)</name>
        <dbReference type="ChEBI" id="CHEBI:57540"/>
    </ligand>
</feature>
<dbReference type="NCBIfam" id="TIGR01350">
    <property type="entry name" value="lipoamide_DH"/>
    <property type="match status" value="1"/>
</dbReference>
<dbReference type="Pfam" id="PF07992">
    <property type="entry name" value="Pyr_redox_2"/>
    <property type="match status" value="1"/>
</dbReference>
<evidence type="ECO:0000313" key="16">
    <source>
        <dbReference type="EMBL" id="HGD13457.1"/>
    </source>
</evidence>
<feature type="domain" description="FAD/NAD(P)-binding" evidence="15">
    <location>
        <begin position="6"/>
        <end position="326"/>
    </location>
</feature>
<feature type="binding site" evidence="11">
    <location>
        <position position="311"/>
    </location>
    <ligand>
        <name>FAD</name>
        <dbReference type="ChEBI" id="CHEBI:57692"/>
    </ligand>
</feature>
<feature type="domain" description="Pyridine nucleotide-disulphide oxidoreductase dimerisation" evidence="14">
    <location>
        <begin position="346"/>
        <end position="452"/>
    </location>
</feature>
<dbReference type="EC" id="1.8.1.4" evidence="2 13"/>
<keyword evidence="7" id="KW-1015">Disulfide bond</keyword>
<dbReference type="GO" id="GO:0004148">
    <property type="term" value="F:dihydrolipoyl dehydrogenase (NADH) activity"/>
    <property type="evidence" value="ECO:0007669"/>
    <property type="project" value="UniProtKB-EC"/>
</dbReference>
<evidence type="ECO:0000256" key="13">
    <source>
        <dbReference type="RuleBase" id="RU003692"/>
    </source>
</evidence>
<comment type="similarity">
    <text evidence="1 13">Belongs to the class-I pyridine nucleotide-disulfide oxidoreductase family.</text>
</comment>
<feature type="binding site" evidence="11">
    <location>
        <begin position="178"/>
        <end position="185"/>
    </location>
    <ligand>
        <name>NAD(+)</name>
        <dbReference type="ChEBI" id="CHEBI:57540"/>
    </ligand>
</feature>
<keyword evidence="11" id="KW-0547">Nucleotide-binding</keyword>
<evidence type="ECO:0000256" key="3">
    <source>
        <dbReference type="ARBA" id="ARBA00022630"/>
    </source>
</evidence>
<keyword evidence="6 11" id="KW-0520">NAD</keyword>
<feature type="binding site" evidence="11">
    <location>
        <position position="201"/>
    </location>
    <ligand>
        <name>NAD(+)</name>
        <dbReference type="ChEBI" id="CHEBI:57540"/>
    </ligand>
</feature>
<keyword evidence="4 11" id="KW-0274">FAD</keyword>
<dbReference type="InterPro" id="IPR012999">
    <property type="entry name" value="Pyr_OxRdtase_I_AS"/>
</dbReference>
<keyword evidence="5 13" id="KW-0560">Oxidoreductase</keyword>
<dbReference type="InterPro" id="IPR036188">
    <property type="entry name" value="FAD/NAD-bd_sf"/>
</dbReference>
<dbReference type="PIRSF" id="PIRSF000350">
    <property type="entry name" value="Mercury_reductase_MerA"/>
    <property type="match status" value="1"/>
</dbReference>
<dbReference type="PROSITE" id="PS00076">
    <property type="entry name" value="PYRIDINE_REDOX_1"/>
    <property type="match status" value="1"/>
</dbReference>
<feature type="binding site" evidence="11">
    <location>
        <begin position="141"/>
        <end position="143"/>
    </location>
    <ligand>
        <name>FAD</name>
        <dbReference type="ChEBI" id="CHEBI:57692"/>
    </ligand>
</feature>
<comment type="caution">
    <text evidence="16">The sequence shown here is derived from an EMBL/GenBank/DDBJ whole genome shotgun (WGS) entry which is preliminary data.</text>
</comment>
<evidence type="ECO:0000256" key="7">
    <source>
        <dbReference type="ARBA" id="ARBA00023157"/>
    </source>
</evidence>
<dbReference type="PRINTS" id="PR00411">
    <property type="entry name" value="PNDRDTASEI"/>
</dbReference>
<keyword evidence="3 13" id="KW-0285">Flavoprotein</keyword>
<name>A0A7V3V094_UNCW3</name>
<protein>
    <recommendedName>
        <fullName evidence="2 13">Dihydrolipoyl dehydrogenase</fullName>
        <ecNumber evidence="2 13">1.8.1.4</ecNumber>
    </recommendedName>
</protein>
<evidence type="ECO:0000256" key="8">
    <source>
        <dbReference type="ARBA" id="ARBA00023284"/>
    </source>
</evidence>
<dbReference type="InterPro" id="IPR001100">
    <property type="entry name" value="Pyr_nuc-diS_OxRdtase"/>
</dbReference>
<dbReference type="InterPro" id="IPR004099">
    <property type="entry name" value="Pyr_nucl-diS_OxRdtase_dimer"/>
</dbReference>
<evidence type="ECO:0000256" key="11">
    <source>
        <dbReference type="PIRSR" id="PIRSR000350-3"/>
    </source>
</evidence>
<evidence type="ECO:0000256" key="6">
    <source>
        <dbReference type="ARBA" id="ARBA00023027"/>
    </source>
</evidence>
<dbReference type="GO" id="GO:0050660">
    <property type="term" value="F:flavin adenine dinucleotide binding"/>
    <property type="evidence" value="ECO:0007669"/>
    <property type="project" value="InterPro"/>
</dbReference>
<gene>
    <name evidence="16" type="primary">lpdA</name>
    <name evidence="16" type="ORF">ENX16_05200</name>
</gene>
<dbReference type="GO" id="GO:0005737">
    <property type="term" value="C:cytoplasm"/>
    <property type="evidence" value="ECO:0007669"/>
    <property type="project" value="UniProtKB-ARBA"/>
</dbReference>
<evidence type="ECO:0000256" key="5">
    <source>
        <dbReference type="ARBA" id="ARBA00023002"/>
    </source>
</evidence>
<evidence type="ECO:0000256" key="9">
    <source>
        <dbReference type="ARBA" id="ARBA00049187"/>
    </source>
</evidence>
<dbReference type="GO" id="GO:0006103">
    <property type="term" value="P:2-oxoglutarate metabolic process"/>
    <property type="evidence" value="ECO:0007669"/>
    <property type="project" value="TreeGrafter"/>
</dbReference>
<dbReference type="SUPFAM" id="SSF51905">
    <property type="entry name" value="FAD/NAD(P)-binding domain"/>
    <property type="match status" value="1"/>
</dbReference>
<feature type="active site" description="Proton acceptor" evidence="10">
    <location>
        <position position="444"/>
    </location>
</feature>
<proteinExistence type="inferred from homology"/>
<dbReference type="FunFam" id="3.30.390.30:FF:000001">
    <property type="entry name" value="Dihydrolipoyl dehydrogenase"/>
    <property type="match status" value="1"/>
</dbReference>
<evidence type="ECO:0000256" key="10">
    <source>
        <dbReference type="PIRSR" id="PIRSR000350-2"/>
    </source>
</evidence>
<dbReference type="InterPro" id="IPR006258">
    <property type="entry name" value="Lipoamide_DH"/>
</dbReference>
<keyword evidence="8 13" id="KW-0676">Redox-active center</keyword>
<dbReference type="Gene3D" id="3.30.390.30">
    <property type="match status" value="1"/>
</dbReference>
<reference evidence="16" key="1">
    <citation type="journal article" date="2020" name="mSystems">
        <title>Genome- and Community-Level Interaction Insights into Carbon Utilization and Element Cycling Functions of Hydrothermarchaeota in Hydrothermal Sediment.</title>
        <authorList>
            <person name="Zhou Z."/>
            <person name="Liu Y."/>
            <person name="Xu W."/>
            <person name="Pan J."/>
            <person name="Luo Z.H."/>
            <person name="Li M."/>
        </authorList>
    </citation>
    <scope>NUCLEOTIDE SEQUENCE [LARGE SCALE GENOMIC DNA]</scope>
    <source>
        <strain evidence="16">SpSt-914</strain>
    </source>
</reference>